<keyword evidence="5 6" id="KW-0472">Membrane</keyword>
<accession>A0A383D1D5</accession>
<dbReference type="Pfam" id="PF02472">
    <property type="entry name" value="ExbD"/>
    <property type="match status" value="1"/>
</dbReference>
<evidence type="ECO:0000313" key="7">
    <source>
        <dbReference type="EMBL" id="SVE38357.1"/>
    </source>
</evidence>
<feature type="transmembrane region" description="Helical" evidence="6">
    <location>
        <begin position="16"/>
        <end position="37"/>
    </location>
</feature>
<reference evidence="7" key="1">
    <citation type="submission" date="2018-05" db="EMBL/GenBank/DDBJ databases">
        <authorList>
            <person name="Lanie J.A."/>
            <person name="Ng W.-L."/>
            <person name="Kazmierczak K.M."/>
            <person name="Andrzejewski T.M."/>
            <person name="Davidsen T.M."/>
            <person name="Wayne K.J."/>
            <person name="Tettelin H."/>
            <person name="Glass J.I."/>
            <person name="Rusch D."/>
            <person name="Podicherti R."/>
            <person name="Tsui H.-C.T."/>
            <person name="Winkler M.E."/>
        </authorList>
    </citation>
    <scope>NUCLEOTIDE SEQUENCE</scope>
</reference>
<dbReference type="GO" id="GO:0022857">
    <property type="term" value="F:transmembrane transporter activity"/>
    <property type="evidence" value="ECO:0007669"/>
    <property type="project" value="InterPro"/>
</dbReference>
<keyword evidence="4 6" id="KW-1133">Transmembrane helix</keyword>
<dbReference type="PANTHER" id="PTHR30558:SF3">
    <property type="entry name" value="BIOPOLYMER TRANSPORT PROTEIN EXBD-RELATED"/>
    <property type="match status" value="1"/>
</dbReference>
<keyword evidence="3 6" id="KW-0812">Transmembrane</keyword>
<organism evidence="7">
    <name type="scientific">marine metagenome</name>
    <dbReference type="NCBI Taxonomy" id="408172"/>
    <lineage>
        <taxon>unclassified sequences</taxon>
        <taxon>metagenomes</taxon>
        <taxon>ecological metagenomes</taxon>
    </lineage>
</organism>
<evidence type="ECO:0000256" key="3">
    <source>
        <dbReference type="ARBA" id="ARBA00022692"/>
    </source>
</evidence>
<evidence type="ECO:0000256" key="1">
    <source>
        <dbReference type="ARBA" id="ARBA00004162"/>
    </source>
</evidence>
<proteinExistence type="predicted"/>
<protein>
    <recommendedName>
        <fullName evidence="8">Biopolymer transporter ExbD</fullName>
    </recommendedName>
</protein>
<sequence length="142" mass="16194">MRLRLAQVEEDDQLDITPMIDVIFLLVLFFMVTSTFIEEAKVFKMILPRAETPTTVAREDADSISLTVDGQLFFRQGSAKEEEIPDLSSLVERLQTQGSPRPVIVRCDARCEYRRFVEIKNALRQAGVETVFEEVEVSHASQ</sequence>
<evidence type="ECO:0000256" key="5">
    <source>
        <dbReference type="ARBA" id="ARBA00023136"/>
    </source>
</evidence>
<name>A0A383D1D5_9ZZZZ</name>
<dbReference type="EMBL" id="UINC01213536">
    <property type="protein sequence ID" value="SVE38357.1"/>
    <property type="molecule type" value="Genomic_DNA"/>
</dbReference>
<gene>
    <name evidence="7" type="ORF">METZ01_LOCUS491211</name>
</gene>
<evidence type="ECO:0008006" key="8">
    <source>
        <dbReference type="Google" id="ProtNLM"/>
    </source>
</evidence>
<comment type="subcellular location">
    <subcellularLocation>
        <location evidence="1">Cell membrane</location>
        <topology evidence="1">Single-pass membrane protein</topology>
    </subcellularLocation>
</comment>
<evidence type="ECO:0000256" key="2">
    <source>
        <dbReference type="ARBA" id="ARBA00022475"/>
    </source>
</evidence>
<dbReference type="Gene3D" id="3.30.420.270">
    <property type="match status" value="1"/>
</dbReference>
<evidence type="ECO:0000256" key="4">
    <source>
        <dbReference type="ARBA" id="ARBA00022989"/>
    </source>
</evidence>
<evidence type="ECO:0000256" key="6">
    <source>
        <dbReference type="SAM" id="Phobius"/>
    </source>
</evidence>
<dbReference type="GO" id="GO:0005886">
    <property type="term" value="C:plasma membrane"/>
    <property type="evidence" value="ECO:0007669"/>
    <property type="project" value="UniProtKB-SubCell"/>
</dbReference>
<keyword evidence="2" id="KW-1003">Cell membrane</keyword>
<dbReference type="AlphaFoldDB" id="A0A383D1D5"/>
<dbReference type="InterPro" id="IPR003400">
    <property type="entry name" value="ExbD"/>
</dbReference>
<dbReference type="PANTHER" id="PTHR30558">
    <property type="entry name" value="EXBD MEMBRANE COMPONENT OF PMF-DRIVEN MACROMOLECULE IMPORT SYSTEM"/>
    <property type="match status" value="1"/>
</dbReference>